<dbReference type="InterPro" id="IPR018957">
    <property type="entry name" value="Znf_C3HC4_RING-type"/>
</dbReference>
<dbReference type="PANTHER" id="PTHR47692">
    <property type="entry name" value="RING/U-BOX SUPERFAMILY PROTEIN"/>
    <property type="match status" value="1"/>
</dbReference>
<evidence type="ECO:0000313" key="6">
    <source>
        <dbReference type="EnsemblPlants" id="Bra039449.1-P"/>
    </source>
</evidence>
<dbReference type="GO" id="GO:0008270">
    <property type="term" value="F:zinc ion binding"/>
    <property type="evidence" value="ECO:0007669"/>
    <property type="project" value="UniProtKB-KW"/>
</dbReference>
<dbReference type="InterPro" id="IPR001841">
    <property type="entry name" value="Znf_RING"/>
</dbReference>
<evidence type="ECO:0000259" key="5">
    <source>
        <dbReference type="PROSITE" id="PS50089"/>
    </source>
</evidence>
<keyword evidence="3" id="KW-0862">Zinc</keyword>
<dbReference type="InterPro" id="IPR013083">
    <property type="entry name" value="Znf_RING/FYVE/PHD"/>
</dbReference>
<reference evidence="6 7" key="1">
    <citation type="journal article" date="2011" name="Nat. Genet.">
        <title>The genome of the mesopolyploid crop species Brassica rapa.</title>
        <authorList>
            <consortium name="Brassica rapa Genome Sequencing Project Consortium"/>
            <person name="Wang X."/>
            <person name="Wang H."/>
            <person name="Wang J."/>
            <person name="Sun R."/>
            <person name="Wu J."/>
            <person name="Liu S."/>
            <person name="Bai Y."/>
            <person name="Mun J.H."/>
            <person name="Bancroft I."/>
            <person name="Cheng F."/>
            <person name="Huang S."/>
            <person name="Li X."/>
            <person name="Hua W."/>
            <person name="Wang J."/>
            <person name="Wang X."/>
            <person name="Freeling M."/>
            <person name="Pires J.C."/>
            <person name="Paterson A.H."/>
            <person name="Chalhoub B."/>
            <person name="Wang B."/>
            <person name="Hayward A."/>
            <person name="Sharpe A.G."/>
            <person name="Park B.S."/>
            <person name="Weisshaar B."/>
            <person name="Liu B."/>
            <person name="Li B."/>
            <person name="Liu B."/>
            <person name="Tong C."/>
            <person name="Song C."/>
            <person name="Duran C."/>
            <person name="Peng C."/>
            <person name="Geng C."/>
            <person name="Koh C."/>
            <person name="Lin C."/>
            <person name="Edwards D."/>
            <person name="Mu D."/>
            <person name="Shen D."/>
            <person name="Soumpourou E."/>
            <person name="Li F."/>
            <person name="Fraser F."/>
            <person name="Conant G."/>
            <person name="Lassalle G."/>
            <person name="King G.J."/>
            <person name="Bonnema G."/>
            <person name="Tang H."/>
            <person name="Wang H."/>
            <person name="Belcram H."/>
            <person name="Zhou H."/>
            <person name="Hirakawa H."/>
            <person name="Abe H."/>
            <person name="Guo H."/>
            <person name="Wang H."/>
            <person name="Jin H."/>
            <person name="Parkin I.A."/>
            <person name="Batley J."/>
            <person name="Kim J.S."/>
            <person name="Just J."/>
            <person name="Li J."/>
            <person name="Xu J."/>
            <person name="Deng J."/>
            <person name="Kim J.A."/>
            <person name="Li J."/>
            <person name="Yu J."/>
            <person name="Meng J."/>
            <person name="Wang J."/>
            <person name="Min J."/>
            <person name="Poulain J."/>
            <person name="Wang J."/>
            <person name="Hatakeyama K."/>
            <person name="Wu K."/>
            <person name="Wang L."/>
            <person name="Fang L."/>
            <person name="Trick M."/>
            <person name="Links M.G."/>
            <person name="Zhao M."/>
            <person name="Jin M."/>
            <person name="Ramchiary N."/>
            <person name="Drou N."/>
            <person name="Berkman P.J."/>
            <person name="Cai Q."/>
            <person name="Huang Q."/>
            <person name="Li R."/>
            <person name="Tabata S."/>
            <person name="Cheng S."/>
            <person name="Zhang S."/>
            <person name="Zhang S."/>
            <person name="Huang S."/>
            <person name="Sato S."/>
            <person name="Sun S."/>
            <person name="Kwon S.J."/>
            <person name="Choi S.R."/>
            <person name="Lee T.H."/>
            <person name="Fan W."/>
            <person name="Zhao X."/>
            <person name="Tan X."/>
            <person name="Xu X."/>
            <person name="Wang Y."/>
            <person name="Qiu Y."/>
            <person name="Yin Y."/>
            <person name="Li Y."/>
            <person name="Du Y."/>
            <person name="Liao Y."/>
            <person name="Lim Y."/>
            <person name="Narusaka Y."/>
            <person name="Wang Y."/>
            <person name="Wang Z."/>
            <person name="Li Z."/>
            <person name="Wang Z."/>
            <person name="Xiong Z."/>
            <person name="Zhang Z."/>
        </authorList>
    </citation>
    <scope>NUCLEOTIDE SEQUENCE [LARGE SCALE GENOMIC DNA]</scope>
    <source>
        <strain evidence="6 7">cv. Chiifu-401-42</strain>
    </source>
</reference>
<dbReference type="Gramene" id="Bra039449.1">
    <property type="protein sequence ID" value="Bra039449.1-P"/>
    <property type="gene ID" value="Bra039449"/>
</dbReference>
<dbReference type="Pfam" id="PF00097">
    <property type="entry name" value="zf-C3HC4"/>
    <property type="match status" value="1"/>
</dbReference>
<dbReference type="AlphaFoldDB" id="M4FEC8"/>
<dbReference type="PANTHER" id="PTHR47692:SF2">
    <property type="entry name" value="ZINC FINGER RING-TYPE DOMAIN CONTAINING PROTEIN"/>
    <property type="match status" value="1"/>
</dbReference>
<keyword evidence="1" id="KW-0479">Metal-binding</keyword>
<proteinExistence type="predicted"/>
<evidence type="ECO:0000313" key="7">
    <source>
        <dbReference type="Proteomes" id="UP000011750"/>
    </source>
</evidence>
<evidence type="ECO:0000256" key="1">
    <source>
        <dbReference type="ARBA" id="ARBA00022723"/>
    </source>
</evidence>
<dbReference type="EnsemblPlants" id="Bra039449.1">
    <property type="protein sequence ID" value="Bra039449.1-P"/>
    <property type="gene ID" value="Bra039449"/>
</dbReference>
<dbReference type="OMA" id="NIWLETW"/>
<feature type="domain" description="RING-type" evidence="5">
    <location>
        <begin position="19"/>
        <end position="67"/>
    </location>
</feature>
<evidence type="ECO:0000256" key="2">
    <source>
        <dbReference type="ARBA" id="ARBA00022771"/>
    </source>
</evidence>
<name>M4FEC8_BRACM</name>
<keyword evidence="7" id="KW-1185">Reference proteome</keyword>
<organism evidence="6 7">
    <name type="scientific">Brassica campestris</name>
    <name type="common">Field mustard</name>
    <dbReference type="NCBI Taxonomy" id="3711"/>
    <lineage>
        <taxon>Eukaryota</taxon>
        <taxon>Viridiplantae</taxon>
        <taxon>Streptophyta</taxon>
        <taxon>Embryophyta</taxon>
        <taxon>Tracheophyta</taxon>
        <taxon>Spermatophyta</taxon>
        <taxon>Magnoliopsida</taxon>
        <taxon>eudicotyledons</taxon>
        <taxon>Gunneridae</taxon>
        <taxon>Pentapetalae</taxon>
        <taxon>rosids</taxon>
        <taxon>malvids</taxon>
        <taxon>Brassicales</taxon>
        <taxon>Brassicaceae</taxon>
        <taxon>Brassiceae</taxon>
        <taxon>Brassica</taxon>
    </lineage>
</organism>
<sequence length="224" mass="25965">MAAKEIAVGSSSFSGGDPCPICLGPILQESYLDTCFHKFCFRCIKQWIKVVSSKVSKPLSSVKCPLCFLADVFDVPRFWKLKKLLQRNRWLESWLRRELQALMQEEDVDIVLHHLVGVMDSFCKRTEQRHKQETRSAEAFQEQFKSVIAEAGRPFLMARTDRFVDELELFLASGLNMEAYDAVYKQRLDWNNSREVGVSNEAIEEENRRTRATPNLFLFEEDSV</sequence>
<reference evidence="6" key="3">
    <citation type="submission" date="2023-03" db="UniProtKB">
        <authorList>
            <consortium name="EnsemblPlants"/>
        </authorList>
    </citation>
    <scope>IDENTIFICATION</scope>
    <source>
        <strain evidence="6">cv. Chiifu-401-42</strain>
    </source>
</reference>
<dbReference type="PROSITE" id="PS00518">
    <property type="entry name" value="ZF_RING_1"/>
    <property type="match status" value="1"/>
</dbReference>
<dbReference type="Gene3D" id="3.30.40.10">
    <property type="entry name" value="Zinc/RING finger domain, C3HC4 (zinc finger)"/>
    <property type="match status" value="1"/>
</dbReference>
<dbReference type="Proteomes" id="UP000011750">
    <property type="component" value="Chromosome A05"/>
</dbReference>
<dbReference type="FunCoup" id="M4FEC8">
    <property type="interactions" value="676"/>
</dbReference>
<dbReference type="InterPro" id="IPR017907">
    <property type="entry name" value="Znf_RING_CS"/>
</dbReference>
<evidence type="ECO:0000256" key="3">
    <source>
        <dbReference type="ARBA" id="ARBA00022833"/>
    </source>
</evidence>
<protein>
    <recommendedName>
        <fullName evidence="5">RING-type domain-containing protein</fullName>
    </recommendedName>
</protein>
<dbReference type="InParanoid" id="M4FEC8"/>
<keyword evidence="2 4" id="KW-0863">Zinc-finger</keyword>
<dbReference type="STRING" id="51351.M4FEC8"/>
<accession>M4FEC8</accession>
<evidence type="ECO:0000256" key="4">
    <source>
        <dbReference type="PROSITE-ProRule" id="PRU00175"/>
    </source>
</evidence>
<dbReference type="HOGENOM" id="CLU_077009_0_0_1"/>
<dbReference type="SMART" id="SM00184">
    <property type="entry name" value="RING"/>
    <property type="match status" value="1"/>
</dbReference>
<dbReference type="SUPFAM" id="SSF57850">
    <property type="entry name" value="RING/U-box"/>
    <property type="match status" value="1"/>
</dbReference>
<dbReference type="eggNOG" id="KOG4430">
    <property type="taxonomic scope" value="Eukaryota"/>
</dbReference>
<reference evidence="6 7" key="2">
    <citation type="journal article" date="2018" name="Hortic Res">
        <title>Improved Brassica rapa reference genome by single-molecule sequencing and chromosome conformation capture technologies.</title>
        <authorList>
            <person name="Zhang L."/>
            <person name="Cai X."/>
            <person name="Wu J."/>
            <person name="Liu M."/>
            <person name="Grob S."/>
            <person name="Cheng F."/>
            <person name="Liang J."/>
            <person name="Cai C."/>
            <person name="Liu Z."/>
            <person name="Liu B."/>
            <person name="Wang F."/>
            <person name="Li S."/>
            <person name="Liu F."/>
            <person name="Li X."/>
            <person name="Cheng L."/>
            <person name="Yang W."/>
            <person name="Li M.H."/>
            <person name="Grossniklaus U."/>
            <person name="Zheng H."/>
            <person name="Wang X."/>
        </authorList>
    </citation>
    <scope>NUCLEOTIDE SEQUENCE [LARGE SCALE GENOMIC DNA]</scope>
    <source>
        <strain evidence="6 7">cv. Chiifu-401-42</strain>
    </source>
</reference>
<dbReference type="PROSITE" id="PS50089">
    <property type="entry name" value="ZF_RING_2"/>
    <property type="match status" value="1"/>
</dbReference>